<feature type="domain" description="Membrane iron-sulfur containing protein FtrD-like" evidence="1">
    <location>
        <begin position="54"/>
        <end position="157"/>
    </location>
</feature>
<dbReference type="Pfam" id="PF10080">
    <property type="entry name" value="FtrD-like"/>
    <property type="match status" value="1"/>
</dbReference>
<dbReference type="AlphaFoldDB" id="A0A562VMI9"/>
<gene>
    <name evidence="2" type="ORF">JN12_02044</name>
</gene>
<evidence type="ECO:0000313" key="2">
    <source>
        <dbReference type="EMBL" id="TWJ19098.1"/>
    </source>
</evidence>
<accession>A0A562VMI9</accession>
<dbReference type="OrthoDB" id="9792533at2"/>
<protein>
    <submittedName>
        <fullName evidence="2">Putative membrane protein DUF2318</fullName>
    </submittedName>
</protein>
<dbReference type="RefSeq" id="WP_145022171.1">
    <property type="nucleotide sequence ID" value="NZ_VLLN01000011.1"/>
</dbReference>
<comment type="caution">
    <text evidence="2">The sequence shown here is derived from an EMBL/GenBank/DDBJ whole genome shotgun (WGS) entry which is preliminary data.</text>
</comment>
<dbReference type="EMBL" id="VLLN01000011">
    <property type="protein sequence ID" value="TWJ19098.1"/>
    <property type="molecule type" value="Genomic_DNA"/>
</dbReference>
<keyword evidence="3" id="KW-1185">Reference proteome</keyword>
<evidence type="ECO:0000313" key="3">
    <source>
        <dbReference type="Proteomes" id="UP000319449"/>
    </source>
</evidence>
<organism evidence="2 3">
    <name type="scientific">Geobacter argillaceus</name>
    <dbReference type="NCBI Taxonomy" id="345631"/>
    <lineage>
        <taxon>Bacteria</taxon>
        <taxon>Pseudomonadati</taxon>
        <taxon>Thermodesulfobacteriota</taxon>
        <taxon>Desulfuromonadia</taxon>
        <taxon>Geobacterales</taxon>
        <taxon>Geobacteraceae</taxon>
        <taxon>Geobacter</taxon>
    </lineage>
</organism>
<dbReference type="Proteomes" id="UP000319449">
    <property type="component" value="Unassembled WGS sequence"/>
</dbReference>
<dbReference type="InterPro" id="IPR018758">
    <property type="entry name" value="FtrD-like"/>
</dbReference>
<sequence>MASNNSKQIRWGGIVIVALLVGVTSVFAFSFPGMGKYQKAKVVNGVVTIPVAKVSDGAAHFYRFADGGKDIGFFLIKGSDGALHTAFDSCDVCFREKKGYVQQGDFMVCKNCGKSFATTRIGPHAVGGCNPSYLASSTEGGNVVIKATDLQAGAKYF</sequence>
<reference evidence="2 3" key="1">
    <citation type="submission" date="2019-07" db="EMBL/GenBank/DDBJ databases">
        <title>Genomic Encyclopedia of Archaeal and Bacterial Type Strains, Phase II (KMG-II): from individual species to whole genera.</title>
        <authorList>
            <person name="Goeker M."/>
        </authorList>
    </citation>
    <scope>NUCLEOTIDE SEQUENCE [LARGE SCALE GENOMIC DNA]</scope>
    <source>
        <strain evidence="2 3">ATCC BAA-1139</strain>
    </source>
</reference>
<evidence type="ECO:0000259" key="1">
    <source>
        <dbReference type="Pfam" id="PF10080"/>
    </source>
</evidence>
<name>A0A562VMI9_9BACT</name>
<proteinExistence type="predicted"/>